<feature type="compositionally biased region" description="Low complexity" evidence="1">
    <location>
        <begin position="277"/>
        <end position="287"/>
    </location>
</feature>
<dbReference type="Proteomes" id="UP000007148">
    <property type="component" value="Unassembled WGS sequence"/>
</dbReference>
<feature type="transmembrane region" description="Helical" evidence="2">
    <location>
        <begin position="202"/>
        <end position="222"/>
    </location>
</feature>
<dbReference type="InParanoid" id="G4TJ11"/>
<evidence type="ECO:0000256" key="1">
    <source>
        <dbReference type="SAM" id="MobiDB-lite"/>
    </source>
</evidence>
<feature type="transmembrane region" description="Helical" evidence="2">
    <location>
        <begin position="228"/>
        <end position="248"/>
    </location>
</feature>
<reference evidence="3 4" key="1">
    <citation type="journal article" date="2011" name="PLoS Pathog.">
        <title>Endophytic Life Strategies Decoded by Genome and Transcriptome Analyses of the Mutualistic Root Symbiont Piriformospora indica.</title>
        <authorList>
            <person name="Zuccaro A."/>
            <person name="Lahrmann U."/>
            <person name="Guldener U."/>
            <person name="Langen G."/>
            <person name="Pfiffi S."/>
            <person name="Biedenkopf D."/>
            <person name="Wong P."/>
            <person name="Samans B."/>
            <person name="Grimm C."/>
            <person name="Basiewicz M."/>
            <person name="Murat C."/>
            <person name="Martin F."/>
            <person name="Kogel K.H."/>
        </authorList>
    </citation>
    <scope>NUCLEOTIDE SEQUENCE [LARGE SCALE GENOMIC DNA]</scope>
    <source>
        <strain evidence="3 4">DSM 11827</strain>
    </source>
</reference>
<evidence type="ECO:0000313" key="3">
    <source>
        <dbReference type="EMBL" id="CCA71304.1"/>
    </source>
</evidence>
<protein>
    <submittedName>
        <fullName evidence="3">Uncharacterized protein</fullName>
    </submittedName>
</protein>
<feature type="transmembrane region" description="Helical" evidence="2">
    <location>
        <begin position="61"/>
        <end position="80"/>
    </location>
</feature>
<dbReference type="AlphaFoldDB" id="G4TJ11"/>
<sequence length="304" mass="34327">MSEYLETGTSPTILKYYNSQAIGLLGLVTWELIVTTPFEWRFIKEKKAPHWSLPFYTGSRLSLLLYLVTIVTNGFGHQVMPCNVQAWIMHVTTSLAIWLPGALLCLRILKLWIRIERILGFLGVLLSGLMLINCLTWQTPDMTWDSSLTRCIIRTGTHKAITLAQYLYTFAFYLTLSIIFAKKHLPRRTLADVYKLVVEDGLGIYILVTIVFLGQAIITCIWVNDLVIILFVPIALTVTLIAVTRSYVHEAQLEQAKLAQSRRLPGHRVSVFNNPTSRPVSRPPSSWRKSKLPPAATPSESSIA</sequence>
<keyword evidence="2" id="KW-0812">Transmembrane</keyword>
<organism evidence="3 4">
    <name type="scientific">Serendipita indica (strain DSM 11827)</name>
    <name type="common">Root endophyte fungus</name>
    <name type="synonym">Piriformospora indica</name>
    <dbReference type="NCBI Taxonomy" id="1109443"/>
    <lineage>
        <taxon>Eukaryota</taxon>
        <taxon>Fungi</taxon>
        <taxon>Dikarya</taxon>
        <taxon>Basidiomycota</taxon>
        <taxon>Agaricomycotina</taxon>
        <taxon>Agaricomycetes</taxon>
        <taxon>Sebacinales</taxon>
        <taxon>Serendipitaceae</taxon>
        <taxon>Serendipita</taxon>
    </lineage>
</organism>
<feature type="transmembrane region" description="Helical" evidence="2">
    <location>
        <begin position="20"/>
        <end position="40"/>
    </location>
</feature>
<evidence type="ECO:0000256" key="2">
    <source>
        <dbReference type="SAM" id="Phobius"/>
    </source>
</evidence>
<feature type="transmembrane region" description="Helical" evidence="2">
    <location>
        <begin position="86"/>
        <end position="106"/>
    </location>
</feature>
<proteinExistence type="predicted"/>
<keyword evidence="4" id="KW-1185">Reference proteome</keyword>
<dbReference type="OrthoDB" id="3251352at2759"/>
<gene>
    <name evidence="3" type="ORF">PIIN_05243</name>
</gene>
<dbReference type="HOGENOM" id="CLU_915621_0_0_1"/>
<feature type="region of interest" description="Disordered" evidence="1">
    <location>
        <begin position="268"/>
        <end position="304"/>
    </location>
</feature>
<name>G4TJ11_SERID</name>
<dbReference type="EMBL" id="CAFZ01000114">
    <property type="protein sequence ID" value="CCA71304.1"/>
    <property type="molecule type" value="Genomic_DNA"/>
</dbReference>
<feature type="transmembrane region" description="Helical" evidence="2">
    <location>
        <begin position="163"/>
        <end position="181"/>
    </location>
</feature>
<comment type="caution">
    <text evidence="3">The sequence shown here is derived from an EMBL/GenBank/DDBJ whole genome shotgun (WGS) entry which is preliminary data.</text>
</comment>
<keyword evidence="2" id="KW-0472">Membrane</keyword>
<keyword evidence="2" id="KW-1133">Transmembrane helix</keyword>
<accession>G4TJ11</accession>
<evidence type="ECO:0000313" key="4">
    <source>
        <dbReference type="Proteomes" id="UP000007148"/>
    </source>
</evidence>
<feature type="transmembrane region" description="Helical" evidence="2">
    <location>
        <begin position="118"/>
        <end position="138"/>
    </location>
</feature>